<dbReference type="InterPro" id="IPR026015">
    <property type="entry name" value="ATP_synth_OSCP/delta_N_sf"/>
</dbReference>
<evidence type="ECO:0000256" key="2">
    <source>
        <dbReference type="ARBA" id="ARBA00022448"/>
    </source>
</evidence>
<name>A0A382FUB8_9ZZZZ</name>
<evidence type="ECO:0000256" key="1">
    <source>
        <dbReference type="ARBA" id="ARBA00004370"/>
    </source>
</evidence>
<evidence type="ECO:0000256" key="5">
    <source>
        <dbReference type="ARBA" id="ARBA00023136"/>
    </source>
</evidence>
<keyword evidence="4" id="KW-0406">Ion transport</keyword>
<dbReference type="AlphaFoldDB" id="A0A382FUB8"/>
<dbReference type="PRINTS" id="PR00125">
    <property type="entry name" value="ATPASEDELTA"/>
</dbReference>
<dbReference type="Pfam" id="PF00213">
    <property type="entry name" value="OSCP"/>
    <property type="match status" value="1"/>
</dbReference>
<evidence type="ECO:0008006" key="8">
    <source>
        <dbReference type="Google" id="ProtNLM"/>
    </source>
</evidence>
<reference evidence="7" key="1">
    <citation type="submission" date="2018-05" db="EMBL/GenBank/DDBJ databases">
        <authorList>
            <person name="Lanie J.A."/>
            <person name="Ng W.-L."/>
            <person name="Kazmierczak K.M."/>
            <person name="Andrzejewski T.M."/>
            <person name="Davidsen T.M."/>
            <person name="Wayne K.J."/>
            <person name="Tettelin H."/>
            <person name="Glass J.I."/>
            <person name="Rusch D."/>
            <person name="Podicherti R."/>
            <person name="Tsui H.-C.T."/>
            <person name="Winkler M.E."/>
        </authorList>
    </citation>
    <scope>NUCLEOTIDE SEQUENCE</scope>
</reference>
<keyword evidence="3" id="KW-0375">Hydrogen ion transport</keyword>
<dbReference type="NCBIfam" id="NF004402">
    <property type="entry name" value="PRK05758.2-2"/>
    <property type="match status" value="1"/>
</dbReference>
<dbReference type="HAMAP" id="MF_01416">
    <property type="entry name" value="ATP_synth_delta_bact"/>
    <property type="match status" value="1"/>
</dbReference>
<evidence type="ECO:0000256" key="4">
    <source>
        <dbReference type="ARBA" id="ARBA00023065"/>
    </source>
</evidence>
<dbReference type="GO" id="GO:0046933">
    <property type="term" value="F:proton-transporting ATP synthase activity, rotational mechanism"/>
    <property type="evidence" value="ECO:0007669"/>
    <property type="project" value="InterPro"/>
</dbReference>
<dbReference type="GO" id="GO:0016020">
    <property type="term" value="C:membrane"/>
    <property type="evidence" value="ECO:0007669"/>
    <property type="project" value="UniProtKB-SubCell"/>
</dbReference>
<comment type="subcellular location">
    <subcellularLocation>
        <location evidence="1">Membrane</location>
    </subcellularLocation>
</comment>
<gene>
    <name evidence="7" type="ORF">METZ01_LOCUS219424</name>
</gene>
<accession>A0A382FUB8</accession>
<dbReference type="PROSITE" id="PS00389">
    <property type="entry name" value="ATPASE_DELTA"/>
    <property type="match status" value="1"/>
</dbReference>
<keyword evidence="6" id="KW-0066">ATP synthesis</keyword>
<dbReference type="NCBIfam" id="TIGR01145">
    <property type="entry name" value="ATP_synt_delta"/>
    <property type="match status" value="1"/>
</dbReference>
<dbReference type="SUPFAM" id="SSF47928">
    <property type="entry name" value="N-terminal domain of the delta subunit of the F1F0-ATP synthase"/>
    <property type="match status" value="1"/>
</dbReference>
<protein>
    <recommendedName>
        <fullName evidence="8">ATP synthase subunit delta</fullName>
    </recommendedName>
</protein>
<organism evidence="7">
    <name type="scientific">marine metagenome</name>
    <dbReference type="NCBI Taxonomy" id="408172"/>
    <lineage>
        <taxon>unclassified sequences</taxon>
        <taxon>metagenomes</taxon>
        <taxon>ecological metagenomes</taxon>
    </lineage>
</organism>
<keyword evidence="2" id="KW-0813">Transport</keyword>
<sequence>VSAEGSVVTGIAGRYATALFELARDSGVLDEVATDVAGLGNMIDQSNDLNRLLRSPVIASEDQGKGMAALMDEAGATELISNFVAVVAQNRRLFALRDMVRDFRTLLSAHKGELVAEVTSAKSLNDEQLSKIKDQLTTSMKTDVQVEIAVDEKILGGIIVKIGSRMVDSSLRTKIQNLRFAMRGVE</sequence>
<keyword evidence="5" id="KW-0472">Membrane</keyword>
<dbReference type="PANTHER" id="PTHR11910">
    <property type="entry name" value="ATP SYNTHASE DELTA CHAIN"/>
    <property type="match status" value="1"/>
</dbReference>
<feature type="non-terminal residue" evidence="7">
    <location>
        <position position="1"/>
    </location>
</feature>
<evidence type="ECO:0000256" key="6">
    <source>
        <dbReference type="ARBA" id="ARBA00023310"/>
    </source>
</evidence>
<dbReference type="EMBL" id="UINC01051886">
    <property type="protein sequence ID" value="SVB66570.1"/>
    <property type="molecule type" value="Genomic_DNA"/>
</dbReference>
<proteinExistence type="inferred from homology"/>
<dbReference type="NCBIfam" id="NF004406">
    <property type="entry name" value="PRK05758.3-2"/>
    <property type="match status" value="1"/>
</dbReference>
<evidence type="ECO:0000256" key="3">
    <source>
        <dbReference type="ARBA" id="ARBA00022781"/>
    </source>
</evidence>
<dbReference type="InterPro" id="IPR020781">
    <property type="entry name" value="ATPase_OSCP/d_CS"/>
</dbReference>
<evidence type="ECO:0000313" key="7">
    <source>
        <dbReference type="EMBL" id="SVB66570.1"/>
    </source>
</evidence>
<dbReference type="Gene3D" id="1.10.520.20">
    <property type="entry name" value="N-terminal domain of the delta subunit of the F1F0-ATP synthase"/>
    <property type="match status" value="1"/>
</dbReference>
<dbReference type="InterPro" id="IPR000711">
    <property type="entry name" value="ATPase_OSCP/dsu"/>
</dbReference>